<dbReference type="AlphaFoldDB" id="A0A0A9BTG8"/>
<sequence length="17" mass="1971">MGFSLLHIILRALWIST</sequence>
<evidence type="ECO:0000313" key="1">
    <source>
        <dbReference type="EMBL" id="JAD67349.1"/>
    </source>
</evidence>
<name>A0A0A9BTG8_ARUDO</name>
<reference evidence="1" key="2">
    <citation type="journal article" date="2015" name="Data Brief">
        <title>Shoot transcriptome of the giant reed, Arundo donax.</title>
        <authorList>
            <person name="Barrero R.A."/>
            <person name="Guerrero F.D."/>
            <person name="Moolhuijzen P."/>
            <person name="Goolsby J.A."/>
            <person name="Tidwell J."/>
            <person name="Bellgard S.E."/>
            <person name="Bellgard M.I."/>
        </authorList>
    </citation>
    <scope>NUCLEOTIDE SEQUENCE</scope>
    <source>
        <tissue evidence="1">Shoot tissue taken approximately 20 cm above the soil surface</tissue>
    </source>
</reference>
<dbReference type="EMBL" id="GBRH01230546">
    <property type="protein sequence ID" value="JAD67349.1"/>
    <property type="molecule type" value="Transcribed_RNA"/>
</dbReference>
<protein>
    <submittedName>
        <fullName evidence="1">Uncharacterized protein</fullName>
    </submittedName>
</protein>
<organism evidence="1">
    <name type="scientific">Arundo donax</name>
    <name type="common">Giant reed</name>
    <name type="synonym">Donax arundinaceus</name>
    <dbReference type="NCBI Taxonomy" id="35708"/>
    <lineage>
        <taxon>Eukaryota</taxon>
        <taxon>Viridiplantae</taxon>
        <taxon>Streptophyta</taxon>
        <taxon>Embryophyta</taxon>
        <taxon>Tracheophyta</taxon>
        <taxon>Spermatophyta</taxon>
        <taxon>Magnoliopsida</taxon>
        <taxon>Liliopsida</taxon>
        <taxon>Poales</taxon>
        <taxon>Poaceae</taxon>
        <taxon>PACMAD clade</taxon>
        <taxon>Arundinoideae</taxon>
        <taxon>Arundineae</taxon>
        <taxon>Arundo</taxon>
    </lineage>
</organism>
<proteinExistence type="predicted"/>
<reference evidence="1" key="1">
    <citation type="submission" date="2014-09" db="EMBL/GenBank/DDBJ databases">
        <authorList>
            <person name="Magalhaes I.L.F."/>
            <person name="Oliveira U."/>
            <person name="Santos F.R."/>
            <person name="Vidigal T.H.D.A."/>
            <person name="Brescovit A.D."/>
            <person name="Santos A.J."/>
        </authorList>
    </citation>
    <scope>NUCLEOTIDE SEQUENCE</scope>
    <source>
        <tissue evidence="1">Shoot tissue taken approximately 20 cm above the soil surface</tissue>
    </source>
</reference>
<accession>A0A0A9BTG8</accession>